<dbReference type="Gene3D" id="3.10.450.40">
    <property type="match status" value="1"/>
</dbReference>
<organism evidence="2 3">
    <name type="scientific">Ottowia beijingensis</name>
    <dbReference type="NCBI Taxonomy" id="1207057"/>
    <lineage>
        <taxon>Bacteria</taxon>
        <taxon>Pseudomonadati</taxon>
        <taxon>Pseudomonadota</taxon>
        <taxon>Betaproteobacteria</taxon>
        <taxon>Burkholderiales</taxon>
        <taxon>Comamonadaceae</taxon>
        <taxon>Ottowia</taxon>
    </lineage>
</organism>
<comment type="caution">
    <text evidence="2">The sequence shown here is derived from an EMBL/GenBank/DDBJ whole genome shotgun (WGS) entry which is preliminary data.</text>
</comment>
<feature type="region of interest" description="Disordered" evidence="1">
    <location>
        <begin position="200"/>
        <end position="238"/>
    </location>
</feature>
<evidence type="ECO:0000313" key="3">
    <source>
        <dbReference type="Proteomes" id="UP000589716"/>
    </source>
</evidence>
<dbReference type="Proteomes" id="UP000589716">
    <property type="component" value="Unassembled WGS sequence"/>
</dbReference>
<reference evidence="2 3" key="1">
    <citation type="submission" date="2020-07" db="EMBL/GenBank/DDBJ databases">
        <authorList>
            <person name="Maaloum M."/>
        </authorList>
    </citation>
    <scope>NUCLEOTIDE SEQUENCE [LARGE SCALE GENOMIC DNA]</scope>
    <source>
        <strain evidence="2 3">GCS-AN-3</strain>
    </source>
</reference>
<dbReference type="EMBL" id="JACCKX010000001">
    <property type="protein sequence ID" value="NZA01147.1"/>
    <property type="molecule type" value="Genomic_DNA"/>
</dbReference>
<keyword evidence="3" id="KW-1185">Reference proteome</keyword>
<evidence type="ECO:0000256" key="1">
    <source>
        <dbReference type="SAM" id="MobiDB-lite"/>
    </source>
</evidence>
<feature type="compositionally biased region" description="Low complexity" evidence="1">
    <location>
        <begin position="226"/>
        <end position="238"/>
    </location>
</feature>
<proteinExistence type="predicted"/>
<dbReference type="RefSeq" id="WP_180549653.1">
    <property type="nucleotide sequence ID" value="NZ_JACCKX010000001.1"/>
</dbReference>
<evidence type="ECO:0000313" key="2">
    <source>
        <dbReference type="EMBL" id="NZA01147.1"/>
    </source>
</evidence>
<protein>
    <submittedName>
        <fullName evidence="2">Uncharacterized protein</fullName>
    </submittedName>
</protein>
<feature type="compositionally biased region" description="Low complexity" evidence="1">
    <location>
        <begin position="200"/>
        <end position="209"/>
    </location>
</feature>
<dbReference type="AlphaFoldDB" id="A0A853IUU3"/>
<name>A0A853IUU3_9BURK</name>
<accession>A0A853IUU3</accession>
<gene>
    <name evidence="2" type="ORF">H0I39_04080</name>
</gene>
<sequence length="238" mass="26146">MPTAIPVKLEDREFASQNQARLHYSAMLRRYEPGQAISAADQTDLQDLLRLHPRHAANRPIHQIQVVAGGFNRNHFVAHYANKFTQPLSYVHCIRNCPRPAPAADAPVPPKNKGQDRGRCPRTVRNPVLNLRSGGAIMKLLACLRDFLTYSPEQETLQRVQTISDLLEIHRAARSGSSKRQPPGLSSRTARLVAQTAALHQAPAAAPPTGLDDPPTTSFMRRHRPTAAPAAPGAPAWP</sequence>
<feature type="region of interest" description="Disordered" evidence="1">
    <location>
        <begin position="101"/>
        <end position="121"/>
    </location>
</feature>